<accession>A0A660CJ03</accession>
<dbReference type="PANTHER" id="PTHR43335:SF4">
    <property type="entry name" value="ABC TRANSPORTER, ATP-BINDING PROTEIN"/>
    <property type="match status" value="1"/>
</dbReference>
<dbReference type="Pfam" id="PF00005">
    <property type="entry name" value="ABC_tran"/>
    <property type="match status" value="1"/>
</dbReference>
<feature type="domain" description="ABC transporter" evidence="5">
    <location>
        <begin position="16"/>
        <end position="224"/>
    </location>
</feature>
<evidence type="ECO:0000256" key="4">
    <source>
        <dbReference type="ARBA" id="ARBA00022840"/>
    </source>
</evidence>
<reference evidence="6 7" key="1">
    <citation type="submission" date="2019-07" db="EMBL/GenBank/DDBJ databases">
        <title>R&amp;d 2014.</title>
        <authorList>
            <person name="Klenk H.-P."/>
        </authorList>
    </citation>
    <scope>NUCLEOTIDE SEQUENCE [LARGE SCALE GENOMIC DNA]</scope>
    <source>
        <strain evidence="6 7">DSM 43194</strain>
    </source>
</reference>
<dbReference type="PANTHER" id="PTHR43335">
    <property type="entry name" value="ABC TRANSPORTER, ATP-BINDING PROTEIN"/>
    <property type="match status" value="1"/>
</dbReference>
<keyword evidence="2" id="KW-0813">Transport</keyword>
<dbReference type="PROSITE" id="PS00211">
    <property type="entry name" value="ABC_TRANSPORTER_1"/>
    <property type="match status" value="1"/>
</dbReference>
<evidence type="ECO:0000313" key="6">
    <source>
        <dbReference type="EMBL" id="TWH21603.1"/>
    </source>
</evidence>
<dbReference type="EMBL" id="VLJV01000001">
    <property type="protein sequence ID" value="TWH21603.1"/>
    <property type="molecule type" value="Genomic_DNA"/>
</dbReference>
<dbReference type="Proteomes" id="UP000317303">
    <property type="component" value="Unassembled WGS sequence"/>
</dbReference>
<sequence length="225" mass="23974">MKGARFGKRARPTAGTQAMEVVADGLGVRAGDTWLLRGVDLRVRPGECLVLTGPNGSGKSTLLRLVYGTQEPTEGSITVGGLSPDERDRDFRRRVSVLLDDSDFFAEFTPVQHLELLAGSFGVDLDVDALLTEATLDDRAHVTAGSLSAGQRRRLLLLGATARPFDVLLLDEPERALDTAGKRWLTDVIARATGHGAAVVVATHHPPLLDTADHVLDLAALAPVS</sequence>
<evidence type="ECO:0000259" key="5">
    <source>
        <dbReference type="PROSITE" id="PS50893"/>
    </source>
</evidence>
<dbReference type="AlphaFoldDB" id="A0A660CJ03"/>
<protein>
    <submittedName>
        <fullName evidence="6">ABC transporter family protein</fullName>
    </submittedName>
</protein>
<dbReference type="PROSITE" id="PS50893">
    <property type="entry name" value="ABC_TRANSPORTER_2"/>
    <property type="match status" value="1"/>
</dbReference>
<keyword evidence="4" id="KW-0067">ATP-binding</keyword>
<evidence type="ECO:0000256" key="1">
    <source>
        <dbReference type="ARBA" id="ARBA00005417"/>
    </source>
</evidence>
<dbReference type="GO" id="GO:0005524">
    <property type="term" value="F:ATP binding"/>
    <property type="evidence" value="ECO:0007669"/>
    <property type="project" value="UniProtKB-KW"/>
</dbReference>
<evidence type="ECO:0000256" key="2">
    <source>
        <dbReference type="ARBA" id="ARBA00022448"/>
    </source>
</evidence>
<gene>
    <name evidence="6" type="ORF">JD82_03469</name>
</gene>
<dbReference type="SUPFAM" id="SSF52540">
    <property type="entry name" value="P-loop containing nucleoside triphosphate hydrolases"/>
    <property type="match status" value="1"/>
</dbReference>
<comment type="caution">
    <text evidence="6">The sequence shown here is derived from an EMBL/GenBank/DDBJ whole genome shotgun (WGS) entry which is preliminary data.</text>
</comment>
<keyword evidence="3" id="KW-0547">Nucleotide-binding</keyword>
<proteinExistence type="inferred from homology"/>
<evidence type="ECO:0000256" key="3">
    <source>
        <dbReference type="ARBA" id="ARBA00022741"/>
    </source>
</evidence>
<dbReference type="InterPro" id="IPR003439">
    <property type="entry name" value="ABC_transporter-like_ATP-bd"/>
</dbReference>
<dbReference type="InterPro" id="IPR003593">
    <property type="entry name" value="AAA+_ATPase"/>
</dbReference>
<organism evidence="6 7">
    <name type="scientific">Prauserella rugosa</name>
    <dbReference type="NCBI Taxonomy" id="43354"/>
    <lineage>
        <taxon>Bacteria</taxon>
        <taxon>Bacillati</taxon>
        <taxon>Actinomycetota</taxon>
        <taxon>Actinomycetes</taxon>
        <taxon>Pseudonocardiales</taxon>
        <taxon>Pseudonocardiaceae</taxon>
        <taxon>Prauserella</taxon>
    </lineage>
</organism>
<dbReference type="Gene3D" id="3.40.50.300">
    <property type="entry name" value="P-loop containing nucleotide triphosphate hydrolases"/>
    <property type="match status" value="1"/>
</dbReference>
<name>A0A660CJ03_9PSEU</name>
<comment type="similarity">
    <text evidence="1">Belongs to the ABC transporter superfamily.</text>
</comment>
<dbReference type="InterPro" id="IPR027417">
    <property type="entry name" value="P-loop_NTPase"/>
</dbReference>
<keyword evidence="7" id="KW-1185">Reference proteome</keyword>
<dbReference type="InterPro" id="IPR017871">
    <property type="entry name" value="ABC_transporter-like_CS"/>
</dbReference>
<evidence type="ECO:0000313" key="7">
    <source>
        <dbReference type="Proteomes" id="UP000317303"/>
    </source>
</evidence>
<dbReference type="GO" id="GO:0016887">
    <property type="term" value="F:ATP hydrolysis activity"/>
    <property type="evidence" value="ECO:0007669"/>
    <property type="project" value="InterPro"/>
</dbReference>
<dbReference type="SMART" id="SM00382">
    <property type="entry name" value="AAA"/>
    <property type="match status" value="1"/>
</dbReference>